<dbReference type="RefSeq" id="WP_169669247.1">
    <property type="nucleotide sequence ID" value="NZ_JABBHF010000001.1"/>
</dbReference>
<keyword evidence="1" id="KW-0812">Transmembrane</keyword>
<organism evidence="2 3">
    <name type="scientific">Flavivirga algicola</name>
    <dbReference type="NCBI Taxonomy" id="2729136"/>
    <lineage>
        <taxon>Bacteria</taxon>
        <taxon>Pseudomonadati</taxon>
        <taxon>Bacteroidota</taxon>
        <taxon>Flavobacteriia</taxon>
        <taxon>Flavobacteriales</taxon>
        <taxon>Flavobacteriaceae</taxon>
        <taxon>Flavivirga</taxon>
    </lineage>
</organism>
<dbReference type="InterPro" id="IPR016032">
    <property type="entry name" value="Sig_transdc_resp-reg_C-effctor"/>
</dbReference>
<evidence type="ECO:0000256" key="1">
    <source>
        <dbReference type="SAM" id="Phobius"/>
    </source>
</evidence>
<proteinExistence type="predicted"/>
<keyword evidence="1" id="KW-0472">Membrane</keyword>
<sequence>MIDRKLSLKHKTFCVNIVLLFFSAFCYSQNSSDYERFVDSASVYIDYESKKAMAFLDSIPEPIDDYIKKGLPNYYNFKSLFYDEKNDNLKSYQNSTLALKHAVELEDYEIAGHASLALFSNVYAVKKDTATHRYLEKARTYYKLSNYTHGDLEVDLAYAYAKFIDKDYKTCNAFLLDNMHKYKAAKDDAYFYMFALSILTFNYLDLDDLETAYTRFNDFKKLKNDSTIVSYNYMAFESSINVSFAEAYYKKKQLDSTFHYLKESSGNRHYMTKDVEEDYLKLYVGAYSTSNNDEMAKAYTDSLMIFEEKKYEDIMSTSFQINNDLVETEMKLEDVNSKQYVNGVLVFVLLILLTASSFVYMFFYRKQKFKTANLSNETSNLSYIKANNKKLVVKVQGLEDYIHNLKSEIKKISTIGEVSTQRKKIKELYKTIHLNSSTILDKSENHLDLVNDLNVDFFQRINKMYPQLNNSEIIICYYLYVGFKNKEIAVFLNTSVRAIESKRYRITKKINLNKEMGTLLEHLTTTFSNLEKLPN</sequence>
<protein>
    <recommendedName>
        <fullName evidence="4">HTH luxR-type domain-containing protein</fullName>
    </recommendedName>
</protein>
<dbReference type="EMBL" id="JABBHF010000001">
    <property type="protein sequence ID" value="NMH86108.1"/>
    <property type="molecule type" value="Genomic_DNA"/>
</dbReference>
<name>A0ABX1RSR0_9FLAO</name>
<gene>
    <name evidence="2" type="ORF">HHX25_01200</name>
</gene>
<keyword evidence="3" id="KW-1185">Reference proteome</keyword>
<evidence type="ECO:0008006" key="4">
    <source>
        <dbReference type="Google" id="ProtNLM"/>
    </source>
</evidence>
<evidence type="ECO:0000313" key="2">
    <source>
        <dbReference type="EMBL" id="NMH86108.1"/>
    </source>
</evidence>
<dbReference type="SUPFAM" id="SSF46894">
    <property type="entry name" value="C-terminal effector domain of the bipartite response regulators"/>
    <property type="match status" value="1"/>
</dbReference>
<accession>A0ABX1RSR0</accession>
<dbReference type="Gene3D" id="1.10.10.10">
    <property type="entry name" value="Winged helix-like DNA-binding domain superfamily/Winged helix DNA-binding domain"/>
    <property type="match status" value="1"/>
</dbReference>
<dbReference type="Proteomes" id="UP000746690">
    <property type="component" value="Unassembled WGS sequence"/>
</dbReference>
<reference evidence="2 3" key="1">
    <citation type="submission" date="2020-04" db="EMBL/GenBank/DDBJ databases">
        <title>A Flavivirga sp. nov.</title>
        <authorList>
            <person name="Sun X."/>
        </authorList>
    </citation>
    <scope>NUCLEOTIDE SEQUENCE [LARGE SCALE GENOMIC DNA]</scope>
    <source>
        <strain evidence="2 3">Y03</strain>
    </source>
</reference>
<keyword evidence="1" id="KW-1133">Transmembrane helix</keyword>
<evidence type="ECO:0000313" key="3">
    <source>
        <dbReference type="Proteomes" id="UP000746690"/>
    </source>
</evidence>
<feature type="transmembrane region" description="Helical" evidence="1">
    <location>
        <begin position="340"/>
        <end position="363"/>
    </location>
</feature>
<comment type="caution">
    <text evidence="2">The sequence shown here is derived from an EMBL/GenBank/DDBJ whole genome shotgun (WGS) entry which is preliminary data.</text>
</comment>
<dbReference type="InterPro" id="IPR036388">
    <property type="entry name" value="WH-like_DNA-bd_sf"/>
</dbReference>